<keyword evidence="7" id="KW-1185">Reference proteome</keyword>
<evidence type="ECO:0000256" key="2">
    <source>
        <dbReference type="SAM" id="SignalP"/>
    </source>
</evidence>
<dbReference type="RefSeq" id="WP_055269299.1">
    <property type="nucleotide sequence ID" value="NZ_CAXKYA010000004.1"/>
</dbReference>
<reference evidence="4 6" key="1">
    <citation type="submission" date="2015-09" db="EMBL/GenBank/DDBJ databases">
        <authorList>
            <consortium name="Pathogen Informatics"/>
        </authorList>
    </citation>
    <scope>NUCLEOTIDE SEQUENCE [LARGE SCALE GENOMIC DNA]</scope>
    <source>
        <strain evidence="4 6">2789STDY5834846</strain>
    </source>
</reference>
<evidence type="ECO:0000313" key="4">
    <source>
        <dbReference type="EMBL" id="CUP04365.1"/>
    </source>
</evidence>
<dbReference type="GO" id="GO:0005975">
    <property type="term" value="P:carbohydrate metabolic process"/>
    <property type="evidence" value="ECO:0007669"/>
    <property type="project" value="TreeGrafter"/>
</dbReference>
<dbReference type="InterPro" id="IPR005181">
    <property type="entry name" value="SASA"/>
</dbReference>
<dbReference type="GeneID" id="69587976"/>
<protein>
    <submittedName>
        <fullName evidence="5">Sialate O-acetylesterase</fullName>
    </submittedName>
    <submittedName>
        <fullName evidence="4">Sialic acid-specific 9-O-acetylesterase</fullName>
    </submittedName>
</protein>
<dbReference type="GO" id="GO:0001681">
    <property type="term" value="F:sialate O-acetylesterase activity"/>
    <property type="evidence" value="ECO:0007669"/>
    <property type="project" value="InterPro"/>
</dbReference>
<gene>
    <name evidence="4" type="ORF">ERS852461_01734</name>
    <name evidence="5" type="ORF">NXY30_04820</name>
</gene>
<feature type="domain" description="Sialate O-acetylesterase" evidence="3">
    <location>
        <begin position="105"/>
        <end position="358"/>
    </location>
</feature>
<organism evidence="4 6">
    <name type="scientific">Bacteroides faecis</name>
    <dbReference type="NCBI Taxonomy" id="674529"/>
    <lineage>
        <taxon>Bacteria</taxon>
        <taxon>Pseudomonadati</taxon>
        <taxon>Bacteroidota</taxon>
        <taxon>Bacteroidia</taxon>
        <taxon>Bacteroidales</taxon>
        <taxon>Bacteroidaceae</taxon>
        <taxon>Bacteroides</taxon>
    </lineage>
</organism>
<dbReference type="EMBL" id="CZAE01000006">
    <property type="protein sequence ID" value="CUP04365.1"/>
    <property type="molecule type" value="Genomic_DNA"/>
</dbReference>
<dbReference type="Proteomes" id="UP001060104">
    <property type="component" value="Chromosome"/>
</dbReference>
<dbReference type="AlphaFoldDB" id="A0A174K4J3"/>
<keyword evidence="1" id="KW-0378">Hydrolase</keyword>
<sequence length="477" mass="53477">MKKHFLIFTLSLLFFSLAQGKVRLPAMMGDHMVLQQNSSVKLWGWADGKKVTVTTSWNNRTYKVTPDKDGAWLVKVDTPAGSYTPYSITISDGTRTTLSDILIGEVWICSGQSNMEMTMKGNMGQPIDHSLETLLNAGNYRDRIRFITVPRTKGVKERADFEGAKWEVSSPETTMDCSAAGYFFAKQLTETLHLPVGLVINSWGGSRIEAWMTEETLASVEGANIEAAKNPKLDTNSRLQCLYNIMLLPVKNYTARGFLWYQGESNIFNYQLYAPMMTAMVQLWRNVWEAPDMPFYYVQIAPHKYGNSRNINSALLQEAQMKALKTIPNSGMIPTIDVGDEFCIHPPQKNVVGLRLANLALTKTYGLHKLPSTGPMMTKVEYSGNKAIVTLDNAPYGLAPGNCELEGFEIAGADKKFYPAKARIAGRTRNVEVWSDQVTQPVAVRYAFRNYVDHITLRNTLGIAAFPFRTDTWDDVK</sequence>
<evidence type="ECO:0000313" key="7">
    <source>
        <dbReference type="Proteomes" id="UP001060104"/>
    </source>
</evidence>
<dbReference type="Gene3D" id="3.40.50.1110">
    <property type="entry name" value="SGNH hydrolase"/>
    <property type="match status" value="1"/>
</dbReference>
<evidence type="ECO:0000313" key="6">
    <source>
        <dbReference type="Proteomes" id="UP000095606"/>
    </source>
</evidence>
<keyword evidence="2" id="KW-0732">Signal</keyword>
<evidence type="ECO:0000259" key="3">
    <source>
        <dbReference type="Pfam" id="PF03629"/>
    </source>
</evidence>
<dbReference type="SUPFAM" id="SSF52266">
    <property type="entry name" value="SGNH hydrolase"/>
    <property type="match status" value="1"/>
</dbReference>
<dbReference type="InterPro" id="IPR039329">
    <property type="entry name" value="SIAE"/>
</dbReference>
<dbReference type="PANTHER" id="PTHR22901:SF0">
    <property type="entry name" value="SIALATE O-ACETYLESTERASE"/>
    <property type="match status" value="1"/>
</dbReference>
<dbReference type="EMBL" id="CP103141">
    <property type="protein sequence ID" value="UVQ75731.1"/>
    <property type="molecule type" value="Genomic_DNA"/>
</dbReference>
<evidence type="ECO:0000256" key="1">
    <source>
        <dbReference type="ARBA" id="ARBA00022801"/>
    </source>
</evidence>
<accession>A0A174K4J3</accession>
<dbReference type="PANTHER" id="PTHR22901">
    <property type="entry name" value="SIALATE O-ACETYLESTERASE"/>
    <property type="match status" value="1"/>
</dbReference>
<dbReference type="Proteomes" id="UP000095606">
    <property type="component" value="Unassembled WGS sequence"/>
</dbReference>
<dbReference type="Pfam" id="PF03629">
    <property type="entry name" value="SASA"/>
    <property type="match status" value="1"/>
</dbReference>
<dbReference type="InterPro" id="IPR036514">
    <property type="entry name" value="SGNH_hydro_sf"/>
</dbReference>
<name>A0A174K4J3_9BACE</name>
<reference evidence="5" key="2">
    <citation type="submission" date="2022-08" db="EMBL/GenBank/DDBJ databases">
        <title>Genome Sequencing of Bacteroides fragilis Group Isolates with Nanopore Technology.</title>
        <authorList>
            <person name="Tisza M.J."/>
            <person name="Smith D."/>
            <person name="Dekker J.P."/>
        </authorList>
    </citation>
    <scope>NUCLEOTIDE SEQUENCE</scope>
    <source>
        <strain evidence="5">BFG-527</strain>
    </source>
</reference>
<evidence type="ECO:0000313" key="5">
    <source>
        <dbReference type="EMBL" id="UVQ75731.1"/>
    </source>
</evidence>
<feature type="signal peptide" evidence="2">
    <location>
        <begin position="1"/>
        <end position="20"/>
    </location>
</feature>
<proteinExistence type="predicted"/>
<feature type="chain" id="PRO_5008025727" evidence="2">
    <location>
        <begin position="21"/>
        <end position="477"/>
    </location>
</feature>